<evidence type="ECO:0000313" key="4">
    <source>
        <dbReference type="Proteomes" id="UP001596060"/>
    </source>
</evidence>
<dbReference type="HAMAP" id="MF_00634">
    <property type="entry name" value="UPF0235"/>
    <property type="match status" value="1"/>
</dbReference>
<dbReference type="NCBIfam" id="TIGR00251">
    <property type="entry name" value="DUF167 family protein"/>
    <property type="match status" value="1"/>
</dbReference>
<sequence length="110" mass="11198">MAPEAASRPWTATTNGLRLAVRLTPRGGRDALDGIEVLSDGKTVLKARVRAAPSEGEANAALLTLLAREFGVSRSAVTLATGATARVKLLAIAGDPAALVARLEAACAAH</sequence>
<comment type="similarity">
    <text evidence="1 2">Belongs to the UPF0235 family.</text>
</comment>
<dbReference type="SUPFAM" id="SSF69786">
    <property type="entry name" value="YggU-like"/>
    <property type="match status" value="1"/>
</dbReference>
<name>A0ABW0P2Y6_9HYPH</name>
<keyword evidence="4" id="KW-1185">Reference proteome</keyword>
<comment type="caution">
    <text evidence="3">The sequence shown here is derived from an EMBL/GenBank/DDBJ whole genome shotgun (WGS) entry which is preliminary data.</text>
</comment>
<dbReference type="RefSeq" id="WP_066719954.1">
    <property type="nucleotide sequence ID" value="NZ_JBHSLU010000045.1"/>
</dbReference>
<dbReference type="InterPro" id="IPR003746">
    <property type="entry name" value="DUF167"/>
</dbReference>
<dbReference type="EMBL" id="JBHSLU010000045">
    <property type="protein sequence ID" value="MFC5506488.1"/>
    <property type="molecule type" value="Genomic_DNA"/>
</dbReference>
<evidence type="ECO:0000256" key="2">
    <source>
        <dbReference type="HAMAP-Rule" id="MF_00634"/>
    </source>
</evidence>
<organism evidence="3 4">
    <name type="scientific">Bosea massiliensis</name>
    <dbReference type="NCBI Taxonomy" id="151419"/>
    <lineage>
        <taxon>Bacteria</taxon>
        <taxon>Pseudomonadati</taxon>
        <taxon>Pseudomonadota</taxon>
        <taxon>Alphaproteobacteria</taxon>
        <taxon>Hyphomicrobiales</taxon>
        <taxon>Boseaceae</taxon>
        <taxon>Bosea</taxon>
    </lineage>
</organism>
<dbReference type="InterPro" id="IPR036591">
    <property type="entry name" value="YggU-like_sf"/>
</dbReference>
<proteinExistence type="inferred from homology"/>
<dbReference type="Gene3D" id="3.30.1200.10">
    <property type="entry name" value="YggU-like"/>
    <property type="match status" value="1"/>
</dbReference>
<evidence type="ECO:0000256" key="1">
    <source>
        <dbReference type="ARBA" id="ARBA00010364"/>
    </source>
</evidence>
<accession>A0ABW0P2Y6</accession>
<dbReference type="SMART" id="SM01152">
    <property type="entry name" value="DUF167"/>
    <property type="match status" value="1"/>
</dbReference>
<dbReference type="Proteomes" id="UP001596060">
    <property type="component" value="Unassembled WGS sequence"/>
</dbReference>
<evidence type="ECO:0000313" key="3">
    <source>
        <dbReference type="EMBL" id="MFC5506488.1"/>
    </source>
</evidence>
<dbReference type="NCBIfam" id="NF002348">
    <property type="entry name" value="PRK01310.1"/>
    <property type="match status" value="1"/>
</dbReference>
<protein>
    <recommendedName>
        <fullName evidence="2">UPF0235 protein ACFPN9_14610</fullName>
    </recommendedName>
</protein>
<reference evidence="4" key="1">
    <citation type="journal article" date="2019" name="Int. J. Syst. Evol. Microbiol.">
        <title>The Global Catalogue of Microorganisms (GCM) 10K type strain sequencing project: providing services to taxonomists for standard genome sequencing and annotation.</title>
        <authorList>
            <consortium name="The Broad Institute Genomics Platform"/>
            <consortium name="The Broad Institute Genome Sequencing Center for Infectious Disease"/>
            <person name="Wu L."/>
            <person name="Ma J."/>
        </authorList>
    </citation>
    <scope>NUCLEOTIDE SEQUENCE [LARGE SCALE GENOMIC DNA]</scope>
    <source>
        <strain evidence="4">CCUG 43117</strain>
    </source>
</reference>
<gene>
    <name evidence="3" type="ORF">ACFPN9_14610</name>
</gene>
<dbReference type="Pfam" id="PF02594">
    <property type="entry name" value="DUF167"/>
    <property type="match status" value="1"/>
</dbReference>